<dbReference type="RefSeq" id="WP_166843979.1">
    <property type="nucleotide sequence ID" value="NZ_JAAONY010000003.1"/>
</dbReference>
<keyword evidence="1" id="KW-0732">Signal</keyword>
<reference evidence="3 4" key="1">
    <citation type="submission" date="2020-08" db="EMBL/GenBank/DDBJ databases">
        <title>Genomic Encyclopedia of Type Strains, Phase IV (KMG-IV): sequencing the most valuable type-strain genomes for metagenomic binning, comparative biology and taxonomic classification.</title>
        <authorList>
            <person name="Goeker M."/>
        </authorList>
    </citation>
    <scope>NUCLEOTIDE SEQUENCE [LARGE SCALE GENOMIC DNA]</scope>
    <source>
        <strain evidence="3 4">DSM 22368</strain>
    </source>
</reference>
<feature type="domain" description="Periplasmic copper-binding protein NosD beta helix" evidence="2">
    <location>
        <begin position="62"/>
        <end position="209"/>
    </location>
</feature>
<dbReference type="EMBL" id="JACHHT010000003">
    <property type="protein sequence ID" value="MBB6523025.1"/>
    <property type="molecule type" value="Genomic_DNA"/>
</dbReference>
<dbReference type="InterPro" id="IPR012334">
    <property type="entry name" value="Pectin_lyas_fold"/>
</dbReference>
<sequence>MKRLSMAVTILSCFSTAHVMALACGDVISSDTTLTADLLDCPANGLTIIADYVTLDLNGHTIDGKGSGNGITIASGLNKVNIVGAGTVKDFYTGIVVNDGDKHTLNDIRIWGTQQGAYFLNLTKSIVTKLDIIGGVNGIVVDGNSDDNEINDNDVTAVSGEAIWVRGGSYNTLSGNYLLDNQTGLTFNGGVKNVFKYNHVIGNGNGILISPGYLSSAGDSIKHTIYQNKIYNNHTGIWLNTYSSPDFVIQNLIEKNAIFGGAQGLYIDGPNNVDNEISNNYFADQTVFHIQDGGSSTLLNANQCNGTPC</sequence>
<evidence type="ECO:0000313" key="3">
    <source>
        <dbReference type="EMBL" id="MBB6523025.1"/>
    </source>
</evidence>
<name>A0A7X0JVH5_9GAMM</name>
<proteinExistence type="predicted"/>
<evidence type="ECO:0000313" key="4">
    <source>
        <dbReference type="Proteomes" id="UP000528457"/>
    </source>
</evidence>
<protein>
    <submittedName>
        <fullName evidence="3">Parallel beta-helix repeat protein</fullName>
    </submittedName>
</protein>
<dbReference type="Gene3D" id="2.160.20.10">
    <property type="entry name" value="Single-stranded right-handed beta-helix, Pectin lyase-like"/>
    <property type="match status" value="1"/>
</dbReference>
<dbReference type="AlphaFoldDB" id="A0A7X0JVH5"/>
<dbReference type="SUPFAM" id="SSF51126">
    <property type="entry name" value="Pectin lyase-like"/>
    <property type="match status" value="1"/>
</dbReference>
<dbReference type="Pfam" id="PF05048">
    <property type="entry name" value="NosD"/>
    <property type="match status" value="1"/>
</dbReference>
<evidence type="ECO:0000256" key="1">
    <source>
        <dbReference type="SAM" id="SignalP"/>
    </source>
</evidence>
<gene>
    <name evidence="3" type="ORF">HNR48_003327</name>
</gene>
<dbReference type="InParanoid" id="A0A7X0JVH5"/>
<dbReference type="InterPro" id="IPR007742">
    <property type="entry name" value="NosD_dom"/>
</dbReference>
<organism evidence="3 4">
    <name type="scientific">Pseudoteredinibacter isoporae</name>
    <dbReference type="NCBI Taxonomy" id="570281"/>
    <lineage>
        <taxon>Bacteria</taxon>
        <taxon>Pseudomonadati</taxon>
        <taxon>Pseudomonadota</taxon>
        <taxon>Gammaproteobacteria</taxon>
        <taxon>Cellvibrionales</taxon>
        <taxon>Cellvibrionaceae</taxon>
        <taxon>Pseudoteredinibacter</taxon>
    </lineage>
</organism>
<evidence type="ECO:0000259" key="2">
    <source>
        <dbReference type="Pfam" id="PF05048"/>
    </source>
</evidence>
<comment type="caution">
    <text evidence="3">The sequence shown here is derived from an EMBL/GenBank/DDBJ whole genome shotgun (WGS) entry which is preliminary data.</text>
</comment>
<feature type="chain" id="PRO_5030898895" evidence="1">
    <location>
        <begin position="22"/>
        <end position="309"/>
    </location>
</feature>
<feature type="signal peptide" evidence="1">
    <location>
        <begin position="1"/>
        <end position="21"/>
    </location>
</feature>
<keyword evidence="4" id="KW-1185">Reference proteome</keyword>
<dbReference type="InterPro" id="IPR011050">
    <property type="entry name" value="Pectin_lyase_fold/virulence"/>
</dbReference>
<dbReference type="InterPro" id="IPR006626">
    <property type="entry name" value="PbH1"/>
</dbReference>
<accession>A0A7X0JVH5</accession>
<dbReference type="PROSITE" id="PS51257">
    <property type="entry name" value="PROKAR_LIPOPROTEIN"/>
    <property type="match status" value="1"/>
</dbReference>
<dbReference type="SMART" id="SM00710">
    <property type="entry name" value="PbH1"/>
    <property type="match status" value="8"/>
</dbReference>
<dbReference type="Proteomes" id="UP000528457">
    <property type="component" value="Unassembled WGS sequence"/>
</dbReference>